<dbReference type="AlphaFoldDB" id="A0A8I2C5E3"/>
<evidence type="ECO:0000313" key="2">
    <source>
        <dbReference type="Proteomes" id="UP000673383"/>
    </source>
</evidence>
<reference evidence="1" key="1">
    <citation type="submission" date="2021-02" db="EMBL/GenBank/DDBJ databases">
        <title>Genomic Encyclopedia of Type Strains, Phase IV (KMG-V): Genome sequencing to study the core and pangenomes of soil and plant-associated prokaryotes.</title>
        <authorList>
            <person name="Whitman W."/>
        </authorList>
    </citation>
    <scope>NUCLEOTIDE SEQUENCE</scope>
    <source>
        <strain evidence="1">USDA 406</strain>
    </source>
</reference>
<sequence length="72" mass="7994">MTTRETLRDKWTVDLECPRCGRLDVARLSQADGYAYVRGDTATRADHVPAGFACIDPETSSFQCSKCQVLIP</sequence>
<organism evidence="1 2">
    <name type="scientific">Bradyrhizobium elkanii</name>
    <dbReference type="NCBI Taxonomy" id="29448"/>
    <lineage>
        <taxon>Bacteria</taxon>
        <taxon>Pseudomonadati</taxon>
        <taxon>Pseudomonadota</taxon>
        <taxon>Alphaproteobacteria</taxon>
        <taxon>Hyphomicrobiales</taxon>
        <taxon>Nitrobacteraceae</taxon>
        <taxon>Bradyrhizobium</taxon>
    </lineage>
</organism>
<accession>A0A8I2C5E3</accession>
<comment type="caution">
    <text evidence="1">The sequence shown here is derived from an EMBL/GenBank/DDBJ whole genome shotgun (WGS) entry which is preliminary data.</text>
</comment>
<dbReference type="Proteomes" id="UP000673383">
    <property type="component" value="Unassembled WGS sequence"/>
</dbReference>
<proteinExistence type="predicted"/>
<evidence type="ECO:0000313" key="1">
    <source>
        <dbReference type="EMBL" id="MBP1293256.1"/>
    </source>
</evidence>
<protein>
    <submittedName>
        <fullName evidence="1">Putative RNA-binding Zn-ribbon protein involved in translation (DUF1610 family)</fullName>
    </submittedName>
</protein>
<gene>
    <name evidence="1" type="ORF">JOH49_003009</name>
</gene>
<name>A0A8I2C5E3_BRAEL</name>
<dbReference type="EMBL" id="JAFICZ010000001">
    <property type="protein sequence ID" value="MBP1293256.1"/>
    <property type="molecule type" value="Genomic_DNA"/>
</dbReference>